<sequence>MQQLYFQTIIWQQIPFTLIANDHALVYISTQKDFQTELTTRYGSVQLAAKATPIISLAITELNNYFKQPSTPFTVPLEPLVATSFQKLVWQGLTTIPVGTTLSYQQLAQQLKRPSSTRAVASAVAKNPFLIMVPCHRIIRNDGQLGQYRSGSTLKAQLLALETSQTNLT</sequence>
<evidence type="ECO:0000313" key="8">
    <source>
        <dbReference type="EMBL" id="CAH0418392.1"/>
    </source>
</evidence>
<evidence type="ECO:0000256" key="4">
    <source>
        <dbReference type="ARBA" id="ARBA00022763"/>
    </source>
</evidence>
<gene>
    <name evidence="8" type="primary">ogt</name>
    <name evidence="8" type="ORF">WGH24286_00810</name>
</gene>
<dbReference type="EC" id="2.1.1.63" evidence="8"/>
<evidence type="ECO:0000256" key="1">
    <source>
        <dbReference type="ARBA" id="ARBA00001286"/>
    </source>
</evidence>
<dbReference type="SUPFAM" id="SSF46767">
    <property type="entry name" value="Methylated DNA-protein cysteine methyltransferase, C-terminal domain"/>
    <property type="match status" value="1"/>
</dbReference>
<dbReference type="PANTHER" id="PTHR10815">
    <property type="entry name" value="METHYLATED-DNA--PROTEIN-CYSTEINE METHYLTRANSFERASE"/>
    <property type="match status" value="1"/>
</dbReference>
<name>A0ABN8BP48_9LACO</name>
<dbReference type="PANTHER" id="PTHR10815:SF12">
    <property type="entry name" value="METHYLATED-DNA--PROTEIN-CYSTEINE METHYLTRANSFERASE, INDUCIBLE"/>
    <property type="match status" value="1"/>
</dbReference>
<feature type="domain" description="Methylated-DNA-[protein]-cysteine S-methyltransferase DNA binding" evidence="7">
    <location>
        <begin position="84"/>
        <end position="163"/>
    </location>
</feature>
<comment type="caution">
    <text evidence="8">The sequence shown here is derived from an EMBL/GenBank/DDBJ whole genome shotgun (WGS) entry which is preliminary data.</text>
</comment>
<keyword evidence="9" id="KW-1185">Reference proteome</keyword>
<organism evidence="8 9">
    <name type="scientific">Periweissella ghanensis</name>
    <dbReference type="NCBI Taxonomy" id="467997"/>
    <lineage>
        <taxon>Bacteria</taxon>
        <taxon>Bacillati</taxon>
        <taxon>Bacillota</taxon>
        <taxon>Bacilli</taxon>
        <taxon>Lactobacillales</taxon>
        <taxon>Lactobacillaceae</taxon>
        <taxon>Periweissella</taxon>
    </lineage>
</organism>
<evidence type="ECO:0000256" key="5">
    <source>
        <dbReference type="ARBA" id="ARBA00023204"/>
    </source>
</evidence>
<reference evidence="8 9" key="1">
    <citation type="submission" date="2021-11" db="EMBL/GenBank/DDBJ databases">
        <authorList>
            <person name="Depoorter E."/>
        </authorList>
    </citation>
    <scope>NUCLEOTIDE SEQUENCE [LARGE SCALE GENOMIC DNA]</scope>
    <source>
        <strain evidence="8 9">LMG 24286</strain>
    </source>
</reference>
<evidence type="ECO:0000256" key="6">
    <source>
        <dbReference type="ARBA" id="ARBA00049348"/>
    </source>
</evidence>
<dbReference type="InterPro" id="IPR036631">
    <property type="entry name" value="MGMT_N_sf"/>
</dbReference>
<keyword evidence="4" id="KW-0227">DNA damage</keyword>
<comment type="catalytic activity">
    <reaction evidence="1">
        <text>a 4-O-methyl-thymidine in DNA + L-cysteinyl-[protein] = a thymidine in DNA + S-methyl-L-cysteinyl-[protein]</text>
        <dbReference type="Rhea" id="RHEA:53428"/>
        <dbReference type="Rhea" id="RHEA-COMP:10131"/>
        <dbReference type="Rhea" id="RHEA-COMP:10132"/>
        <dbReference type="Rhea" id="RHEA-COMP:13555"/>
        <dbReference type="Rhea" id="RHEA-COMP:13556"/>
        <dbReference type="ChEBI" id="CHEBI:29950"/>
        <dbReference type="ChEBI" id="CHEBI:82612"/>
        <dbReference type="ChEBI" id="CHEBI:137386"/>
        <dbReference type="ChEBI" id="CHEBI:137387"/>
        <dbReference type="EC" id="2.1.1.63"/>
    </reaction>
</comment>
<dbReference type="Gene3D" id="1.10.10.10">
    <property type="entry name" value="Winged helix-like DNA-binding domain superfamily/Winged helix DNA-binding domain"/>
    <property type="match status" value="1"/>
</dbReference>
<dbReference type="InterPro" id="IPR036217">
    <property type="entry name" value="MethylDNA_cys_MeTrfase_DNAb"/>
</dbReference>
<proteinExistence type="predicted"/>
<dbReference type="EMBL" id="CAKKNT010000008">
    <property type="protein sequence ID" value="CAH0418392.1"/>
    <property type="molecule type" value="Genomic_DNA"/>
</dbReference>
<dbReference type="InterPro" id="IPR001497">
    <property type="entry name" value="MethylDNA_cys_MeTrfase_AS"/>
</dbReference>
<keyword evidence="5" id="KW-0234">DNA repair</keyword>
<keyword evidence="2 8" id="KW-0489">Methyltransferase</keyword>
<protein>
    <submittedName>
        <fullName evidence="8">Methylated-DNA--protein-cysteine methyltransferase</fullName>
        <ecNumber evidence="8">2.1.1.63</ecNumber>
    </submittedName>
</protein>
<dbReference type="InterPro" id="IPR014048">
    <property type="entry name" value="MethylDNA_cys_MeTrfase_DNA-bd"/>
</dbReference>
<dbReference type="GO" id="GO:0003908">
    <property type="term" value="F:methylated-DNA-[protein]-cysteine S-methyltransferase activity"/>
    <property type="evidence" value="ECO:0007669"/>
    <property type="project" value="UniProtKB-EC"/>
</dbReference>
<dbReference type="CDD" id="cd06445">
    <property type="entry name" value="ATase"/>
    <property type="match status" value="1"/>
</dbReference>
<dbReference type="PROSITE" id="PS00374">
    <property type="entry name" value="MGMT"/>
    <property type="match status" value="1"/>
</dbReference>
<evidence type="ECO:0000259" key="7">
    <source>
        <dbReference type="Pfam" id="PF01035"/>
    </source>
</evidence>
<comment type="catalytic activity">
    <reaction evidence="6">
        <text>a 6-O-methyl-2'-deoxyguanosine in DNA + L-cysteinyl-[protein] = S-methyl-L-cysteinyl-[protein] + a 2'-deoxyguanosine in DNA</text>
        <dbReference type="Rhea" id="RHEA:24000"/>
        <dbReference type="Rhea" id="RHEA-COMP:10131"/>
        <dbReference type="Rhea" id="RHEA-COMP:10132"/>
        <dbReference type="Rhea" id="RHEA-COMP:11367"/>
        <dbReference type="Rhea" id="RHEA-COMP:11368"/>
        <dbReference type="ChEBI" id="CHEBI:29950"/>
        <dbReference type="ChEBI" id="CHEBI:82612"/>
        <dbReference type="ChEBI" id="CHEBI:85445"/>
        <dbReference type="ChEBI" id="CHEBI:85448"/>
        <dbReference type="EC" id="2.1.1.63"/>
    </reaction>
</comment>
<evidence type="ECO:0000256" key="3">
    <source>
        <dbReference type="ARBA" id="ARBA00022679"/>
    </source>
</evidence>
<dbReference type="InterPro" id="IPR036388">
    <property type="entry name" value="WH-like_DNA-bd_sf"/>
</dbReference>
<keyword evidence="3 8" id="KW-0808">Transferase</keyword>
<evidence type="ECO:0000313" key="9">
    <source>
        <dbReference type="Proteomes" id="UP000789719"/>
    </source>
</evidence>
<accession>A0ABN8BP48</accession>
<dbReference type="Proteomes" id="UP000789719">
    <property type="component" value="Unassembled WGS sequence"/>
</dbReference>
<dbReference type="NCBIfam" id="TIGR00589">
    <property type="entry name" value="ogt"/>
    <property type="match status" value="1"/>
</dbReference>
<evidence type="ECO:0000256" key="2">
    <source>
        <dbReference type="ARBA" id="ARBA00022603"/>
    </source>
</evidence>
<dbReference type="Pfam" id="PF01035">
    <property type="entry name" value="DNA_binding_1"/>
    <property type="match status" value="1"/>
</dbReference>
<dbReference type="RefSeq" id="WP_230098485.1">
    <property type="nucleotide sequence ID" value="NZ_CAKKNT010000008.1"/>
</dbReference>
<dbReference type="GO" id="GO:0032259">
    <property type="term" value="P:methylation"/>
    <property type="evidence" value="ECO:0007669"/>
    <property type="project" value="UniProtKB-KW"/>
</dbReference>
<dbReference type="SUPFAM" id="SSF53155">
    <property type="entry name" value="Methylated DNA-protein cysteine methyltransferase domain"/>
    <property type="match status" value="1"/>
</dbReference>